<feature type="region of interest" description="Disordered" evidence="1">
    <location>
        <begin position="148"/>
        <end position="175"/>
    </location>
</feature>
<reference evidence="2 3" key="1">
    <citation type="journal article" date="2017" name="Genome Biol. Evol.">
        <title>Phytophthora megakarya and P. palmivora, closely related causal agents of cacao black pod rot, underwent increases in genome sizes and gene numbers by different mechanisms.</title>
        <authorList>
            <person name="Ali S.S."/>
            <person name="Shao J."/>
            <person name="Lary D.J."/>
            <person name="Kronmiller B."/>
            <person name="Shen D."/>
            <person name="Strem M.D."/>
            <person name="Amoako-Attah I."/>
            <person name="Akrofi A.Y."/>
            <person name="Begoude B.A."/>
            <person name="Ten Hoopen G.M."/>
            <person name="Coulibaly K."/>
            <person name="Kebe B.I."/>
            <person name="Melnick R.L."/>
            <person name="Guiltinan M.J."/>
            <person name="Tyler B.M."/>
            <person name="Meinhardt L.W."/>
            <person name="Bailey B.A."/>
        </authorList>
    </citation>
    <scope>NUCLEOTIDE SEQUENCE [LARGE SCALE GENOMIC DNA]</scope>
    <source>
        <strain evidence="3">sbr112.9</strain>
    </source>
</reference>
<feature type="compositionally biased region" description="Polar residues" evidence="1">
    <location>
        <begin position="82"/>
        <end position="94"/>
    </location>
</feature>
<name>A0A2P4X6M1_9STRA</name>
<proteinExistence type="predicted"/>
<keyword evidence="3" id="KW-1185">Reference proteome</keyword>
<gene>
    <name evidence="2" type="ORF">PHPALM_29814</name>
</gene>
<accession>A0A2P4X6M1</accession>
<dbReference type="Proteomes" id="UP000237271">
    <property type="component" value="Unassembled WGS sequence"/>
</dbReference>
<dbReference type="OrthoDB" id="196657at2759"/>
<sequence>MEWMAGEYLQLSVTTPNDDVELRVVQFQLLHEITLQLSSHSCLLQETRSTIASLSAVDGEITPLIYLPQSVNHEEEVSIALSSRSSVRAQSPTVSPRLPLEVADEDKSSSAKDNIPAPDENMPPPDQPIRQNSAPNVSWELTANMEPIIPTEPPPPKLGTAETTQPSKRRVTSPAVDEISHHALDRLGVNTDILKKEKGMKKLGICDVDIIRSEELRRYTGVSQLEPSSKVEFMFGFNDEQLHRERAIKRLGTTEQEIMDDYSRRVSRLGITNSFPVKL</sequence>
<evidence type="ECO:0000256" key="1">
    <source>
        <dbReference type="SAM" id="MobiDB-lite"/>
    </source>
</evidence>
<dbReference type="AlphaFoldDB" id="A0A2P4X6M1"/>
<comment type="caution">
    <text evidence="2">The sequence shown here is derived from an EMBL/GenBank/DDBJ whole genome shotgun (WGS) entry which is preliminary data.</text>
</comment>
<evidence type="ECO:0000313" key="2">
    <source>
        <dbReference type="EMBL" id="POM61207.1"/>
    </source>
</evidence>
<protein>
    <submittedName>
        <fullName evidence="2">Uncharacterized protein</fullName>
    </submittedName>
</protein>
<dbReference type="EMBL" id="NCKW01016194">
    <property type="protein sequence ID" value="POM61207.1"/>
    <property type="molecule type" value="Genomic_DNA"/>
</dbReference>
<organism evidence="2 3">
    <name type="scientific">Phytophthora palmivora</name>
    <dbReference type="NCBI Taxonomy" id="4796"/>
    <lineage>
        <taxon>Eukaryota</taxon>
        <taxon>Sar</taxon>
        <taxon>Stramenopiles</taxon>
        <taxon>Oomycota</taxon>
        <taxon>Peronosporomycetes</taxon>
        <taxon>Peronosporales</taxon>
        <taxon>Peronosporaceae</taxon>
        <taxon>Phytophthora</taxon>
    </lineage>
</organism>
<evidence type="ECO:0000313" key="3">
    <source>
        <dbReference type="Proteomes" id="UP000237271"/>
    </source>
</evidence>
<feature type="region of interest" description="Disordered" evidence="1">
    <location>
        <begin position="82"/>
        <end position="133"/>
    </location>
</feature>